<dbReference type="EMBL" id="WAAR01000337">
    <property type="protein sequence ID" value="KAB1094677.1"/>
    <property type="molecule type" value="Genomic_DNA"/>
</dbReference>
<keyword evidence="1" id="KW-0812">Transmembrane</keyword>
<reference evidence="2 3" key="1">
    <citation type="submission" date="2019-09" db="EMBL/GenBank/DDBJ databases">
        <title>High taxonomic diversity of Micromonospora strains isolated from Medicago sativa nodules in different geographical locations.</title>
        <authorList>
            <person name="Martinez-Hidalgo P."/>
            <person name="Flores-Felix J.D."/>
            <person name="Velazquez E."/>
            <person name="Brau L."/>
            <person name="Trujillo M.E."/>
            <person name="Martinez-Molina E."/>
        </authorList>
    </citation>
    <scope>NUCLEOTIDE SEQUENCE [LARGE SCALE GENOMIC DNA]</scope>
    <source>
        <strain evidence="2 3">ALFB5</strain>
    </source>
</reference>
<protein>
    <submittedName>
        <fullName evidence="2">LPXTG cell wall anchor domain-containing protein</fullName>
    </submittedName>
</protein>
<keyword evidence="1" id="KW-0472">Membrane</keyword>
<accession>A0ABQ6U7A4</accession>
<evidence type="ECO:0000256" key="1">
    <source>
        <dbReference type="SAM" id="Phobius"/>
    </source>
</evidence>
<comment type="caution">
    <text evidence="2">The sequence shown here is derived from an EMBL/GenBank/DDBJ whole genome shotgun (WGS) entry which is preliminary data.</text>
</comment>
<proteinExistence type="predicted"/>
<keyword evidence="3" id="KW-1185">Reference proteome</keyword>
<dbReference type="RefSeq" id="WP_151016349.1">
    <property type="nucleotide sequence ID" value="NZ_WAAR01000337.1"/>
</dbReference>
<gene>
    <name evidence="2" type="ORF">F6X54_33910</name>
</gene>
<keyword evidence="1" id="KW-1133">Transmembrane helix</keyword>
<sequence length="64" mass="6099">AGQAGLRGGGAAPGPRPGTGVTVAVGAVLTAGGALLLARRRRNAAAVALSAGSALREPEIPEQD</sequence>
<dbReference type="NCBIfam" id="TIGR01167">
    <property type="entry name" value="LPXTG_anchor"/>
    <property type="match status" value="1"/>
</dbReference>
<organism evidence="2 3">
    <name type="scientific">Micromonospora aurantiaca</name>
    <name type="common">nom. illeg.</name>
    <dbReference type="NCBI Taxonomy" id="47850"/>
    <lineage>
        <taxon>Bacteria</taxon>
        <taxon>Bacillati</taxon>
        <taxon>Actinomycetota</taxon>
        <taxon>Actinomycetes</taxon>
        <taxon>Micromonosporales</taxon>
        <taxon>Micromonosporaceae</taxon>
        <taxon>Micromonospora</taxon>
    </lineage>
</organism>
<feature type="non-terminal residue" evidence="2">
    <location>
        <position position="1"/>
    </location>
</feature>
<evidence type="ECO:0000313" key="2">
    <source>
        <dbReference type="EMBL" id="KAB1094677.1"/>
    </source>
</evidence>
<evidence type="ECO:0000313" key="3">
    <source>
        <dbReference type="Proteomes" id="UP000471364"/>
    </source>
</evidence>
<feature type="transmembrane region" description="Helical" evidence="1">
    <location>
        <begin position="20"/>
        <end position="38"/>
    </location>
</feature>
<dbReference type="Proteomes" id="UP000471364">
    <property type="component" value="Unassembled WGS sequence"/>
</dbReference>
<name>A0ABQ6U7A4_9ACTN</name>